<keyword evidence="4" id="KW-0479">Metal-binding</keyword>
<reference evidence="14" key="1">
    <citation type="submission" date="2019-10" db="EMBL/GenBank/DDBJ databases">
        <authorList>
            <consortium name="DOE Joint Genome Institute"/>
            <person name="Kuo A."/>
            <person name="Miyauchi S."/>
            <person name="Kiss E."/>
            <person name="Drula E."/>
            <person name="Kohler A."/>
            <person name="Sanchez-Garcia M."/>
            <person name="Andreopoulos B."/>
            <person name="Barry K.W."/>
            <person name="Bonito G."/>
            <person name="Buee M."/>
            <person name="Carver A."/>
            <person name="Chen C."/>
            <person name="Cichocki N."/>
            <person name="Clum A."/>
            <person name="Culley D."/>
            <person name="Crous P.W."/>
            <person name="Fauchery L."/>
            <person name="Girlanda M."/>
            <person name="Hayes R."/>
            <person name="Keri Z."/>
            <person name="LaButti K."/>
            <person name="Lipzen A."/>
            <person name="Lombard V."/>
            <person name="Magnuson J."/>
            <person name="Maillard F."/>
            <person name="Morin E."/>
            <person name="Murat C."/>
            <person name="Nolan M."/>
            <person name="Ohm R."/>
            <person name="Pangilinan J."/>
            <person name="Pereira M."/>
            <person name="Perotto S."/>
            <person name="Peter M."/>
            <person name="Riley R."/>
            <person name="Sitrit Y."/>
            <person name="Stielow B."/>
            <person name="Szollosi G."/>
            <person name="Zifcakova L."/>
            <person name="Stursova M."/>
            <person name="Spatafora J.W."/>
            <person name="Tedersoo L."/>
            <person name="Vaario L.-M."/>
            <person name="Yamada A."/>
            <person name="Yan M."/>
            <person name="Wang P."/>
            <person name="Xu J."/>
            <person name="Bruns T."/>
            <person name="Baldrian P."/>
            <person name="Vilgalys R."/>
            <person name="Henrissat B."/>
            <person name="Grigoriev I.V."/>
            <person name="Hibbett D."/>
            <person name="Nagy L.G."/>
            <person name="Martin F.M."/>
        </authorList>
    </citation>
    <scope>NUCLEOTIDE SEQUENCE</scope>
    <source>
        <strain evidence="14">BED1</strain>
    </source>
</reference>
<keyword evidence="8 12" id="KW-0811">Translocation</keyword>
<evidence type="ECO:0000259" key="13">
    <source>
        <dbReference type="Pfam" id="PF02953"/>
    </source>
</evidence>
<evidence type="ECO:0000256" key="11">
    <source>
        <dbReference type="ARBA" id="ARBA00023186"/>
    </source>
</evidence>
<comment type="similarity">
    <text evidence="2 12">Belongs to the small Tim family.</text>
</comment>
<comment type="subcellular location">
    <subcellularLocation>
        <location evidence="1 12">Mitochondrion inner membrane</location>
        <topology evidence="1 12">Peripheral membrane protein</topology>
        <orientation evidence="1 12">Intermembrane side</orientation>
    </subcellularLocation>
</comment>
<keyword evidence="15" id="KW-1185">Reference proteome</keyword>
<proteinExistence type="inferred from homology"/>
<evidence type="ECO:0000256" key="9">
    <source>
        <dbReference type="ARBA" id="ARBA00023128"/>
    </source>
</evidence>
<evidence type="ECO:0000313" key="14">
    <source>
        <dbReference type="EMBL" id="KAF8440279.1"/>
    </source>
</evidence>
<keyword evidence="6" id="KW-0862">Zinc</keyword>
<keyword evidence="5 12" id="KW-0999">Mitochondrion inner membrane</keyword>
<dbReference type="SUPFAM" id="SSF144122">
    <property type="entry name" value="Tim10-like"/>
    <property type="match status" value="1"/>
</dbReference>
<dbReference type="GO" id="GO:0046872">
    <property type="term" value="F:metal ion binding"/>
    <property type="evidence" value="ECO:0007669"/>
    <property type="project" value="UniProtKB-KW"/>
</dbReference>
<keyword evidence="3 12" id="KW-0813">Transport</keyword>
<evidence type="ECO:0000313" key="15">
    <source>
        <dbReference type="Proteomes" id="UP001194468"/>
    </source>
</evidence>
<keyword evidence="7 12" id="KW-0653">Protein transport</keyword>
<comment type="domain">
    <text evidence="12">The twin CX3C motif contains 4 conserved Cys residues that form 2 disulfide bonds in the mitochondrial intermembrane space.</text>
</comment>
<dbReference type="GO" id="GO:0045039">
    <property type="term" value="P:protein insertion into mitochondrial inner membrane"/>
    <property type="evidence" value="ECO:0007669"/>
    <property type="project" value="UniProtKB-ARBA"/>
</dbReference>
<name>A0AAD4BUV6_BOLED</name>
<gene>
    <name evidence="14" type="ORF">L210DRAFT_2146674</name>
</gene>
<organism evidence="14 15">
    <name type="scientific">Boletus edulis BED1</name>
    <dbReference type="NCBI Taxonomy" id="1328754"/>
    <lineage>
        <taxon>Eukaryota</taxon>
        <taxon>Fungi</taxon>
        <taxon>Dikarya</taxon>
        <taxon>Basidiomycota</taxon>
        <taxon>Agaricomycotina</taxon>
        <taxon>Agaricomycetes</taxon>
        <taxon>Agaricomycetidae</taxon>
        <taxon>Boletales</taxon>
        <taxon>Boletineae</taxon>
        <taxon>Boletaceae</taxon>
        <taxon>Boletoideae</taxon>
        <taxon>Boletus</taxon>
    </lineage>
</organism>
<feature type="domain" description="Tim10-like" evidence="13">
    <location>
        <begin position="26"/>
        <end position="81"/>
    </location>
</feature>
<dbReference type="EMBL" id="WHUW01000012">
    <property type="protein sequence ID" value="KAF8440279.1"/>
    <property type="molecule type" value="Genomic_DNA"/>
</dbReference>
<dbReference type="InterPro" id="IPR004217">
    <property type="entry name" value="Tim10-like"/>
</dbReference>
<evidence type="ECO:0000256" key="10">
    <source>
        <dbReference type="ARBA" id="ARBA00023157"/>
    </source>
</evidence>
<dbReference type="FunFam" id="1.10.287.810:FF:000001">
    <property type="entry name" value="mitochondrial import inner membrane translocase subunit TIM13"/>
    <property type="match status" value="1"/>
</dbReference>
<keyword evidence="11 12" id="KW-0143">Chaperone</keyword>
<comment type="function">
    <text evidence="12">Mitochondrial intermembrane chaperone that participates in the import and insertion of some multi-pass transmembrane proteins into the mitochondrial inner membrane. Also required for the transfer of beta-barrel precursors from the TOM complex to the sorting and assembly machinery (SAM complex) of the outer membrane. Acts as a chaperone-like protein that protects the hydrophobic precursors from aggregation and guide them through the mitochondrial intermembrane space.</text>
</comment>
<evidence type="ECO:0000256" key="2">
    <source>
        <dbReference type="ARBA" id="ARBA00006720"/>
    </source>
</evidence>
<dbReference type="GO" id="GO:0042719">
    <property type="term" value="C:mitochondrial intermembrane space chaperone complex"/>
    <property type="evidence" value="ECO:0007669"/>
    <property type="project" value="UniProtKB-ARBA"/>
</dbReference>
<evidence type="ECO:0000256" key="1">
    <source>
        <dbReference type="ARBA" id="ARBA00004137"/>
    </source>
</evidence>
<dbReference type="Proteomes" id="UP001194468">
    <property type="component" value="Unassembled WGS sequence"/>
</dbReference>
<evidence type="ECO:0000256" key="7">
    <source>
        <dbReference type="ARBA" id="ARBA00022927"/>
    </source>
</evidence>
<keyword evidence="5 12" id="KW-0472">Membrane</keyword>
<comment type="caution">
    <text evidence="14">The sequence shown here is derived from an EMBL/GenBank/DDBJ whole genome shotgun (WGS) entry which is preliminary data.</text>
</comment>
<dbReference type="InterPro" id="IPR035427">
    <property type="entry name" value="Tim10-like_dom_sf"/>
</dbReference>
<sequence length="124" mass="13919">MSDFFRSSSSNTKPDQATQRDTVLNAIRAEINLATAQELISKTSEKCFAKCVTKPGTSLSSSEETCLSRCMDRYLEAFNICIIVVNHTLVFMLSTSFDASHSNRWHQHLSNILVAALIRYLLLN</sequence>
<evidence type="ECO:0000256" key="6">
    <source>
        <dbReference type="ARBA" id="ARBA00022833"/>
    </source>
</evidence>
<keyword evidence="9 12" id="KW-0496">Mitochondrion</keyword>
<accession>A0AAD4BUV6</accession>
<dbReference type="GO" id="GO:0005743">
    <property type="term" value="C:mitochondrial inner membrane"/>
    <property type="evidence" value="ECO:0007669"/>
    <property type="project" value="UniProtKB-SubCell"/>
</dbReference>
<evidence type="ECO:0000256" key="5">
    <source>
        <dbReference type="ARBA" id="ARBA00022792"/>
    </source>
</evidence>
<evidence type="ECO:0000256" key="4">
    <source>
        <dbReference type="ARBA" id="ARBA00022723"/>
    </source>
</evidence>
<evidence type="ECO:0000256" key="3">
    <source>
        <dbReference type="ARBA" id="ARBA00022448"/>
    </source>
</evidence>
<dbReference type="Gene3D" id="1.10.287.810">
    <property type="entry name" value="Mitochondrial import inner membrane translocase subunit tim13 like domains"/>
    <property type="match status" value="1"/>
</dbReference>
<evidence type="ECO:0000256" key="12">
    <source>
        <dbReference type="RuleBase" id="RU367043"/>
    </source>
</evidence>
<dbReference type="GO" id="GO:0015031">
    <property type="term" value="P:protein transport"/>
    <property type="evidence" value="ECO:0007669"/>
    <property type="project" value="UniProtKB-KW"/>
</dbReference>
<protein>
    <recommendedName>
        <fullName evidence="12">Mitochondrial import inner membrane translocase subunit</fullName>
    </recommendedName>
</protein>
<comment type="subunit">
    <text evidence="12">Heterohexamer.</text>
</comment>
<dbReference type="AlphaFoldDB" id="A0AAD4BUV6"/>
<reference evidence="14" key="2">
    <citation type="journal article" date="2020" name="Nat. Commun.">
        <title>Large-scale genome sequencing of mycorrhizal fungi provides insights into the early evolution of symbiotic traits.</title>
        <authorList>
            <person name="Miyauchi S."/>
            <person name="Kiss E."/>
            <person name="Kuo A."/>
            <person name="Drula E."/>
            <person name="Kohler A."/>
            <person name="Sanchez-Garcia M."/>
            <person name="Morin E."/>
            <person name="Andreopoulos B."/>
            <person name="Barry K.W."/>
            <person name="Bonito G."/>
            <person name="Buee M."/>
            <person name="Carver A."/>
            <person name="Chen C."/>
            <person name="Cichocki N."/>
            <person name="Clum A."/>
            <person name="Culley D."/>
            <person name="Crous P.W."/>
            <person name="Fauchery L."/>
            <person name="Girlanda M."/>
            <person name="Hayes R.D."/>
            <person name="Keri Z."/>
            <person name="LaButti K."/>
            <person name="Lipzen A."/>
            <person name="Lombard V."/>
            <person name="Magnuson J."/>
            <person name="Maillard F."/>
            <person name="Murat C."/>
            <person name="Nolan M."/>
            <person name="Ohm R.A."/>
            <person name="Pangilinan J."/>
            <person name="Pereira M.F."/>
            <person name="Perotto S."/>
            <person name="Peter M."/>
            <person name="Pfister S."/>
            <person name="Riley R."/>
            <person name="Sitrit Y."/>
            <person name="Stielow J.B."/>
            <person name="Szollosi G."/>
            <person name="Zifcakova L."/>
            <person name="Stursova M."/>
            <person name="Spatafora J.W."/>
            <person name="Tedersoo L."/>
            <person name="Vaario L.M."/>
            <person name="Yamada A."/>
            <person name="Yan M."/>
            <person name="Wang P."/>
            <person name="Xu J."/>
            <person name="Bruns T."/>
            <person name="Baldrian P."/>
            <person name="Vilgalys R."/>
            <person name="Dunand C."/>
            <person name="Henrissat B."/>
            <person name="Grigoriev I.V."/>
            <person name="Hibbett D."/>
            <person name="Nagy L.G."/>
            <person name="Martin F.M."/>
        </authorList>
    </citation>
    <scope>NUCLEOTIDE SEQUENCE</scope>
    <source>
        <strain evidence="14">BED1</strain>
    </source>
</reference>
<evidence type="ECO:0000256" key="8">
    <source>
        <dbReference type="ARBA" id="ARBA00023010"/>
    </source>
</evidence>
<keyword evidence="10 12" id="KW-1015">Disulfide bond</keyword>
<dbReference type="Pfam" id="PF02953">
    <property type="entry name" value="zf-Tim10_DDP"/>
    <property type="match status" value="1"/>
</dbReference>